<feature type="transmembrane region" description="Helical" evidence="1">
    <location>
        <begin position="62"/>
        <end position="85"/>
    </location>
</feature>
<dbReference type="Proteomes" id="UP000887565">
    <property type="component" value="Unplaced"/>
</dbReference>
<proteinExistence type="predicted"/>
<dbReference type="WBParaSite" id="nRc.2.0.1.t42501-RA">
    <property type="protein sequence ID" value="nRc.2.0.1.t42501-RA"/>
    <property type="gene ID" value="nRc.2.0.1.g42501"/>
</dbReference>
<accession>A0A915KU97</accession>
<name>A0A915KU97_ROMCU</name>
<protein>
    <submittedName>
        <fullName evidence="3">Uncharacterized protein</fullName>
    </submittedName>
</protein>
<feature type="transmembrane region" description="Helical" evidence="1">
    <location>
        <begin position="169"/>
        <end position="194"/>
    </location>
</feature>
<evidence type="ECO:0000313" key="3">
    <source>
        <dbReference type="WBParaSite" id="nRc.2.0.1.t42501-RA"/>
    </source>
</evidence>
<keyword evidence="1" id="KW-0812">Transmembrane</keyword>
<organism evidence="2 3">
    <name type="scientific">Romanomermis culicivorax</name>
    <name type="common">Nematode worm</name>
    <dbReference type="NCBI Taxonomy" id="13658"/>
    <lineage>
        <taxon>Eukaryota</taxon>
        <taxon>Metazoa</taxon>
        <taxon>Ecdysozoa</taxon>
        <taxon>Nematoda</taxon>
        <taxon>Enoplea</taxon>
        <taxon>Dorylaimia</taxon>
        <taxon>Mermithida</taxon>
        <taxon>Mermithoidea</taxon>
        <taxon>Mermithidae</taxon>
        <taxon>Romanomermis</taxon>
    </lineage>
</organism>
<keyword evidence="1" id="KW-1133">Transmembrane helix</keyword>
<keyword evidence="2" id="KW-1185">Reference proteome</keyword>
<evidence type="ECO:0000256" key="1">
    <source>
        <dbReference type="SAM" id="Phobius"/>
    </source>
</evidence>
<keyword evidence="1" id="KW-0472">Membrane</keyword>
<sequence>MPTNFEMRVHNPQFREHTFCRRRGRDRNLYNALLRIEHNNTTDKRNGAKIVFPKNRMPDDNIIKPCVVIVAILRQFFFVLSLTAANDNAFDSGSFTREYVKIVAKFAARGPTLCNAFQNLYKFARLVRPVPIPSNVRIFAERRTSKMIFDTQFAIVQQLLPVPKLDLGFALGLGFGLVWDLALGLALGLGLDYYSSRFFEASHKIAFAEEDLDDSD</sequence>
<reference evidence="3" key="1">
    <citation type="submission" date="2022-11" db="UniProtKB">
        <authorList>
            <consortium name="WormBaseParasite"/>
        </authorList>
    </citation>
    <scope>IDENTIFICATION</scope>
</reference>
<evidence type="ECO:0000313" key="2">
    <source>
        <dbReference type="Proteomes" id="UP000887565"/>
    </source>
</evidence>
<dbReference type="AlphaFoldDB" id="A0A915KU97"/>